<dbReference type="EC" id="3.1.1.-" evidence="3"/>
<dbReference type="Proteomes" id="UP000184188">
    <property type="component" value="Unassembled WGS sequence"/>
</dbReference>
<evidence type="ECO:0000256" key="3">
    <source>
        <dbReference type="RuleBase" id="RU361235"/>
    </source>
</evidence>
<evidence type="ECO:0000256" key="2">
    <source>
        <dbReference type="ARBA" id="ARBA00022801"/>
    </source>
</evidence>
<dbReference type="VEuPathDB" id="FungiDB:ASPZODRAFT_70435"/>
<evidence type="ECO:0000259" key="4">
    <source>
        <dbReference type="Pfam" id="PF00135"/>
    </source>
</evidence>
<dbReference type="InterPro" id="IPR002018">
    <property type="entry name" value="CarbesteraseB"/>
</dbReference>
<keyword evidence="3" id="KW-0732">Signal</keyword>
<name>A0A1L9SD73_9EURO</name>
<organism evidence="5 6">
    <name type="scientific">Penicilliopsis zonata CBS 506.65</name>
    <dbReference type="NCBI Taxonomy" id="1073090"/>
    <lineage>
        <taxon>Eukaryota</taxon>
        <taxon>Fungi</taxon>
        <taxon>Dikarya</taxon>
        <taxon>Ascomycota</taxon>
        <taxon>Pezizomycotina</taxon>
        <taxon>Eurotiomycetes</taxon>
        <taxon>Eurotiomycetidae</taxon>
        <taxon>Eurotiales</taxon>
        <taxon>Aspergillaceae</taxon>
        <taxon>Penicilliopsis</taxon>
    </lineage>
</organism>
<dbReference type="OrthoDB" id="408631at2759"/>
<dbReference type="InterPro" id="IPR019826">
    <property type="entry name" value="Carboxylesterase_B_AS"/>
</dbReference>
<reference evidence="6" key="1">
    <citation type="journal article" date="2017" name="Genome Biol.">
        <title>Comparative genomics reveals high biological diversity and specific adaptations in the industrially and medically important fungal genus Aspergillus.</title>
        <authorList>
            <person name="de Vries R.P."/>
            <person name="Riley R."/>
            <person name="Wiebenga A."/>
            <person name="Aguilar-Osorio G."/>
            <person name="Amillis S."/>
            <person name="Uchima C.A."/>
            <person name="Anderluh G."/>
            <person name="Asadollahi M."/>
            <person name="Askin M."/>
            <person name="Barry K."/>
            <person name="Battaglia E."/>
            <person name="Bayram O."/>
            <person name="Benocci T."/>
            <person name="Braus-Stromeyer S.A."/>
            <person name="Caldana C."/>
            <person name="Canovas D."/>
            <person name="Cerqueira G.C."/>
            <person name="Chen F."/>
            <person name="Chen W."/>
            <person name="Choi C."/>
            <person name="Clum A."/>
            <person name="Dos Santos R.A."/>
            <person name="Damasio A.R."/>
            <person name="Diallinas G."/>
            <person name="Emri T."/>
            <person name="Fekete E."/>
            <person name="Flipphi M."/>
            <person name="Freyberg S."/>
            <person name="Gallo A."/>
            <person name="Gournas C."/>
            <person name="Habgood R."/>
            <person name="Hainaut M."/>
            <person name="Harispe M.L."/>
            <person name="Henrissat B."/>
            <person name="Hilden K.S."/>
            <person name="Hope R."/>
            <person name="Hossain A."/>
            <person name="Karabika E."/>
            <person name="Karaffa L."/>
            <person name="Karanyi Z."/>
            <person name="Krasevec N."/>
            <person name="Kuo A."/>
            <person name="Kusch H."/>
            <person name="LaButti K."/>
            <person name="Lagendijk E.L."/>
            <person name="Lapidus A."/>
            <person name="Levasseur A."/>
            <person name="Lindquist E."/>
            <person name="Lipzen A."/>
            <person name="Logrieco A.F."/>
            <person name="MacCabe A."/>
            <person name="Maekelae M.R."/>
            <person name="Malavazi I."/>
            <person name="Melin P."/>
            <person name="Meyer V."/>
            <person name="Mielnichuk N."/>
            <person name="Miskei M."/>
            <person name="Molnar A.P."/>
            <person name="Mule G."/>
            <person name="Ngan C.Y."/>
            <person name="Orejas M."/>
            <person name="Orosz E."/>
            <person name="Ouedraogo J.P."/>
            <person name="Overkamp K.M."/>
            <person name="Park H.-S."/>
            <person name="Perrone G."/>
            <person name="Piumi F."/>
            <person name="Punt P.J."/>
            <person name="Ram A.F."/>
            <person name="Ramon A."/>
            <person name="Rauscher S."/>
            <person name="Record E."/>
            <person name="Riano-Pachon D.M."/>
            <person name="Robert V."/>
            <person name="Roehrig J."/>
            <person name="Ruller R."/>
            <person name="Salamov A."/>
            <person name="Salih N.S."/>
            <person name="Samson R.A."/>
            <person name="Sandor E."/>
            <person name="Sanguinetti M."/>
            <person name="Schuetze T."/>
            <person name="Sepcic K."/>
            <person name="Shelest E."/>
            <person name="Sherlock G."/>
            <person name="Sophianopoulou V."/>
            <person name="Squina F.M."/>
            <person name="Sun H."/>
            <person name="Susca A."/>
            <person name="Todd R.B."/>
            <person name="Tsang A."/>
            <person name="Unkles S.E."/>
            <person name="van de Wiele N."/>
            <person name="van Rossen-Uffink D."/>
            <person name="Oliveira J.V."/>
            <person name="Vesth T.C."/>
            <person name="Visser J."/>
            <person name="Yu J.-H."/>
            <person name="Zhou M."/>
            <person name="Andersen M.R."/>
            <person name="Archer D.B."/>
            <person name="Baker S.E."/>
            <person name="Benoit I."/>
            <person name="Brakhage A.A."/>
            <person name="Braus G.H."/>
            <person name="Fischer R."/>
            <person name="Frisvad J.C."/>
            <person name="Goldman G.H."/>
            <person name="Houbraken J."/>
            <person name="Oakley B."/>
            <person name="Pocsi I."/>
            <person name="Scazzocchio C."/>
            <person name="Seiboth B."/>
            <person name="vanKuyk P.A."/>
            <person name="Wortman J."/>
            <person name="Dyer P.S."/>
            <person name="Grigoriev I.V."/>
        </authorList>
    </citation>
    <scope>NUCLEOTIDE SEQUENCE [LARGE SCALE GENOMIC DNA]</scope>
    <source>
        <strain evidence="6">CBS 506.65</strain>
    </source>
</reference>
<dbReference type="STRING" id="1073090.A0A1L9SD73"/>
<proteinExistence type="inferred from homology"/>
<dbReference type="Pfam" id="PF00135">
    <property type="entry name" value="COesterase"/>
    <property type="match status" value="1"/>
</dbReference>
<dbReference type="PANTHER" id="PTHR11559">
    <property type="entry name" value="CARBOXYLESTERASE"/>
    <property type="match status" value="1"/>
</dbReference>
<dbReference type="InterPro" id="IPR029058">
    <property type="entry name" value="AB_hydrolase_fold"/>
</dbReference>
<comment type="similarity">
    <text evidence="1 3">Belongs to the type-B carboxylesterase/lipase family.</text>
</comment>
<accession>A0A1L9SD73</accession>
<dbReference type="SUPFAM" id="SSF53474">
    <property type="entry name" value="alpha/beta-Hydrolases"/>
    <property type="match status" value="1"/>
</dbReference>
<evidence type="ECO:0000313" key="5">
    <source>
        <dbReference type="EMBL" id="OJJ45119.1"/>
    </source>
</evidence>
<feature type="signal peptide" evidence="3">
    <location>
        <begin position="1"/>
        <end position="24"/>
    </location>
</feature>
<dbReference type="AlphaFoldDB" id="A0A1L9SD73"/>
<dbReference type="GO" id="GO:0016787">
    <property type="term" value="F:hydrolase activity"/>
    <property type="evidence" value="ECO:0007669"/>
    <property type="project" value="UniProtKB-KW"/>
</dbReference>
<feature type="domain" description="Carboxylesterase type B" evidence="4">
    <location>
        <begin position="17"/>
        <end position="308"/>
    </location>
</feature>
<feature type="chain" id="PRO_5011830055" description="Carboxylic ester hydrolase" evidence="3">
    <location>
        <begin position="25"/>
        <end position="496"/>
    </location>
</feature>
<dbReference type="EMBL" id="KV878346">
    <property type="protein sequence ID" value="OJJ45119.1"/>
    <property type="molecule type" value="Genomic_DNA"/>
</dbReference>
<evidence type="ECO:0000313" key="6">
    <source>
        <dbReference type="Proteomes" id="UP000184188"/>
    </source>
</evidence>
<keyword evidence="6" id="KW-1185">Reference proteome</keyword>
<dbReference type="PROSITE" id="PS00122">
    <property type="entry name" value="CARBOXYLESTERASE_B_1"/>
    <property type="match status" value="1"/>
</dbReference>
<dbReference type="RefSeq" id="XP_022579629.1">
    <property type="nucleotide sequence ID" value="XM_022729673.1"/>
</dbReference>
<dbReference type="InterPro" id="IPR050309">
    <property type="entry name" value="Type-B_Carboxylest/Lipase"/>
</dbReference>
<evidence type="ECO:0000256" key="1">
    <source>
        <dbReference type="ARBA" id="ARBA00005964"/>
    </source>
</evidence>
<keyword evidence="2 3" id="KW-0378">Hydrolase</keyword>
<dbReference type="Gene3D" id="3.40.50.1820">
    <property type="entry name" value="alpha/beta hydrolase"/>
    <property type="match status" value="1"/>
</dbReference>
<gene>
    <name evidence="5" type="ORF">ASPZODRAFT_70435</name>
</gene>
<dbReference type="GeneID" id="34616137"/>
<protein>
    <recommendedName>
        <fullName evidence="3">Carboxylic ester hydrolase</fullName>
        <ecNumber evidence="3">3.1.1.-</ecNumber>
    </recommendedName>
</protein>
<sequence>MKLYLFSFFLAAAANPLVIQTSSGIVHGAVNESYPAVRHWLGVPFAQTPFGSLRFEPPQALPANASSQHIQAQAFGPNCPQYEATAPSIYNKIRREYFINGDNGDACLTVSIWAPAQPVNTSLPVLLWVYGGGDTTGGSSVPYQNPQAWVSRTQAHLVVSLQYRVNFFGSPNSPAQDGWLALADVRAATEWVRDNIAVFGGDPDRMVLWGQSAGAGLAGSYSLAYRAEPIVKGFIQDSGAAYGVFSNYTDSQHANFTFLAEHFGCTDAANASACLGTVPQADIESLIQYWVDAGNEPALSFQYQFNNVTTFHNSTLAYLDGHYADLPKILAHNLMDGSSLAALPDIPPYITPPTPAAEEAKTLYVRCQVVGEAKTRQSLGLTSYRMMYSGNFSNISPLPWMGAYHSSELPMIMGTYADVGGEGTPFQHATSRVMQDYYLAFAYDPENGVERMGWPKYNGTLLMEFGRSDGEGEYPARVIPAAPIEDACIGWEGNLW</sequence>